<gene>
    <name evidence="10" type="primary">motD</name>
    <name evidence="10" type="ORF">PQR63_03495</name>
</gene>
<comment type="subcellular location">
    <subcellularLocation>
        <location evidence="1">Cell membrane</location>
        <topology evidence="1">Single-pass membrane protein</topology>
    </subcellularLocation>
</comment>
<dbReference type="InterPro" id="IPR006665">
    <property type="entry name" value="OmpA-like"/>
</dbReference>
<evidence type="ECO:0000256" key="3">
    <source>
        <dbReference type="ARBA" id="ARBA00022475"/>
    </source>
</evidence>
<proteinExistence type="inferred from homology"/>
<evidence type="ECO:0000256" key="8">
    <source>
        <dbReference type="SAM" id="Phobius"/>
    </source>
</evidence>
<dbReference type="PANTHER" id="PTHR30329:SF20">
    <property type="entry name" value="EXPORTED PROTEIN"/>
    <property type="match status" value="1"/>
</dbReference>
<keyword evidence="3" id="KW-1003">Cell membrane</keyword>
<keyword evidence="6 7" id="KW-0472">Membrane</keyword>
<dbReference type="InterPro" id="IPR025713">
    <property type="entry name" value="MotB-like_N_dom"/>
</dbReference>
<name>A0ABW8Z303_9BURK</name>
<evidence type="ECO:0000256" key="5">
    <source>
        <dbReference type="ARBA" id="ARBA00022989"/>
    </source>
</evidence>
<keyword evidence="5 8" id="KW-1133">Transmembrane helix</keyword>
<keyword evidence="4 8" id="KW-0812">Transmembrane</keyword>
<dbReference type="Pfam" id="PF13677">
    <property type="entry name" value="MotB_plug"/>
    <property type="match status" value="1"/>
</dbReference>
<protein>
    <submittedName>
        <fullName evidence="10">Flagellar motor protein MotD</fullName>
    </submittedName>
</protein>
<keyword evidence="11" id="KW-1185">Reference proteome</keyword>
<comment type="caution">
    <text evidence="10">The sequence shown here is derived from an EMBL/GenBank/DDBJ whole genome shotgun (WGS) entry which is preliminary data.</text>
</comment>
<evidence type="ECO:0000256" key="2">
    <source>
        <dbReference type="ARBA" id="ARBA00008914"/>
    </source>
</evidence>
<dbReference type="EMBL" id="JAQQFR010000002">
    <property type="protein sequence ID" value="MFL9877429.1"/>
    <property type="molecule type" value="Genomic_DNA"/>
</dbReference>
<evidence type="ECO:0000256" key="6">
    <source>
        <dbReference type="ARBA" id="ARBA00023136"/>
    </source>
</evidence>
<evidence type="ECO:0000256" key="1">
    <source>
        <dbReference type="ARBA" id="ARBA00004162"/>
    </source>
</evidence>
<comment type="similarity">
    <text evidence="2">Belongs to the MotB family.</text>
</comment>
<sequence length="266" mass="29290">MARKKHEEEHENHERWLVSYADFITLLFAFFVVMYAISQVNEGKYKILADSLINAFGKEPISTAPVIVQAGGQGAQQAATPKIPPLPKPRNNEALRREKERMTDMARDIMQVLAPLVQEGKVRVTQTSVGVNVEINANVLFAPGDAKVSKESEDTLIAIARVLKNDDHAIQIEGHTDNTQISTSVFPSNWELSAVRASTVARLFSNQGIAELRLTAVGHGSNQPVASNDTPEGRLRNRRVDVMILSRLAEQVTEVPIAEGAPRIKP</sequence>
<reference evidence="10 11" key="1">
    <citation type="journal article" date="2024" name="Chem. Sci.">
        <title>Discovery of megapolipeptins by genome mining of a Burkholderiales bacteria collection.</title>
        <authorList>
            <person name="Paulo B.S."/>
            <person name="Recchia M.J.J."/>
            <person name="Lee S."/>
            <person name="Fergusson C.H."/>
            <person name="Romanowski S.B."/>
            <person name="Hernandez A."/>
            <person name="Krull N."/>
            <person name="Liu D.Y."/>
            <person name="Cavanagh H."/>
            <person name="Bos A."/>
            <person name="Gray C.A."/>
            <person name="Murphy B.T."/>
            <person name="Linington R.G."/>
            <person name="Eustaquio A.S."/>
        </authorList>
    </citation>
    <scope>NUCLEOTIDE SEQUENCE [LARGE SCALE GENOMIC DNA]</scope>
    <source>
        <strain evidence="10 11">RL21-008-BIB-B</strain>
    </source>
</reference>
<evidence type="ECO:0000256" key="7">
    <source>
        <dbReference type="PROSITE-ProRule" id="PRU00473"/>
    </source>
</evidence>
<evidence type="ECO:0000313" key="11">
    <source>
        <dbReference type="Proteomes" id="UP001629214"/>
    </source>
</evidence>
<evidence type="ECO:0000313" key="10">
    <source>
        <dbReference type="EMBL" id="MFL9877429.1"/>
    </source>
</evidence>
<dbReference type="NCBIfam" id="NF006541">
    <property type="entry name" value="PRK09038.1"/>
    <property type="match status" value="1"/>
</dbReference>
<dbReference type="InterPro" id="IPR050330">
    <property type="entry name" value="Bact_OuterMem_StrucFunc"/>
</dbReference>
<feature type="transmembrane region" description="Helical" evidence="8">
    <location>
        <begin position="20"/>
        <end position="37"/>
    </location>
</feature>
<dbReference type="PROSITE" id="PS51123">
    <property type="entry name" value="OMPA_2"/>
    <property type="match status" value="1"/>
</dbReference>
<dbReference type="Proteomes" id="UP001629214">
    <property type="component" value="Unassembled WGS sequence"/>
</dbReference>
<dbReference type="Pfam" id="PF00691">
    <property type="entry name" value="OmpA"/>
    <property type="match status" value="1"/>
</dbReference>
<keyword evidence="10" id="KW-0966">Cell projection</keyword>
<dbReference type="SUPFAM" id="SSF103088">
    <property type="entry name" value="OmpA-like"/>
    <property type="match status" value="1"/>
</dbReference>
<keyword evidence="10" id="KW-0282">Flagellum</keyword>
<dbReference type="Gene3D" id="3.30.1330.60">
    <property type="entry name" value="OmpA-like domain"/>
    <property type="match status" value="1"/>
</dbReference>
<dbReference type="InterPro" id="IPR036737">
    <property type="entry name" value="OmpA-like_sf"/>
</dbReference>
<dbReference type="PANTHER" id="PTHR30329">
    <property type="entry name" value="STATOR ELEMENT OF FLAGELLAR MOTOR COMPLEX"/>
    <property type="match status" value="1"/>
</dbReference>
<organism evidence="10 11">
    <name type="scientific">Herbaspirillum rhizosphaerae</name>
    <dbReference type="NCBI Taxonomy" id="346179"/>
    <lineage>
        <taxon>Bacteria</taxon>
        <taxon>Pseudomonadati</taxon>
        <taxon>Pseudomonadota</taxon>
        <taxon>Betaproteobacteria</taxon>
        <taxon>Burkholderiales</taxon>
        <taxon>Oxalobacteraceae</taxon>
        <taxon>Herbaspirillum</taxon>
    </lineage>
</organism>
<dbReference type="RefSeq" id="WP_408165680.1">
    <property type="nucleotide sequence ID" value="NZ_JAQQFR010000002.1"/>
</dbReference>
<dbReference type="CDD" id="cd07185">
    <property type="entry name" value="OmpA_C-like"/>
    <property type="match status" value="1"/>
</dbReference>
<keyword evidence="10" id="KW-0969">Cilium</keyword>
<evidence type="ECO:0000256" key="4">
    <source>
        <dbReference type="ARBA" id="ARBA00022692"/>
    </source>
</evidence>
<accession>A0ABW8Z303</accession>
<evidence type="ECO:0000259" key="9">
    <source>
        <dbReference type="PROSITE" id="PS51123"/>
    </source>
</evidence>
<feature type="domain" description="OmpA-like" evidence="9">
    <location>
        <begin position="128"/>
        <end position="248"/>
    </location>
</feature>